<sequence>MAPAYPQLTTYLNEAGTDGYLINADGEDSNQYYLSGFRAMGNFVTLYVNGEVRLLVPDMAYARANTEGDGDSVRRFSEFDYGSKVLEHGPARAGPIVTTEFLAENDIDSVSVPASFPNGAADVLRAHGVNVVTDYDDTVGDIRALKTEVEIEHIRETQRANESAMAVAERMLERAAVESGVLHLDGEVLTSERVRRAIEVTLLEEGCALDECIVASGAEGATAHAVGTGPISAGDPVIVDIFPRNKESQYFGDVTRTFVKGEPDAKVREWYEVTREAYETALETIQPGVTGEAVNEAVCDVFEREGYPTLRTDEATEDGFTSATGHGVGLDVHEKPKLSWGGGELRPGHVVTVEPGLYEQGIGGVRLEDLVVVTETGYENLTDYSRELGVM</sequence>
<evidence type="ECO:0000259" key="2">
    <source>
        <dbReference type="Pfam" id="PF01321"/>
    </source>
</evidence>
<dbReference type="Pfam" id="PF01321">
    <property type="entry name" value="Creatinase_N"/>
    <property type="match status" value="1"/>
</dbReference>
<evidence type="ECO:0000259" key="1">
    <source>
        <dbReference type="Pfam" id="PF00557"/>
    </source>
</evidence>
<evidence type="ECO:0000313" key="3">
    <source>
        <dbReference type="EMBL" id="UTF55861.1"/>
    </source>
</evidence>
<evidence type="ECO:0000313" key="4">
    <source>
        <dbReference type="Proteomes" id="UP001056855"/>
    </source>
</evidence>
<proteinExistence type="predicted"/>
<reference evidence="3" key="1">
    <citation type="submission" date="2022-06" db="EMBL/GenBank/DDBJ databases">
        <title>Diverse halophilic archaea isolated from saline environments.</title>
        <authorList>
            <person name="Cui H.-L."/>
        </authorList>
    </citation>
    <scope>NUCLEOTIDE SEQUENCE</scope>
    <source>
        <strain evidence="3">WLHS1</strain>
        <plasmid evidence="3">unnamed2</plasmid>
    </source>
</reference>
<dbReference type="PANTHER" id="PTHR46112">
    <property type="entry name" value="AMINOPEPTIDASE"/>
    <property type="match status" value="1"/>
</dbReference>
<dbReference type="InterPro" id="IPR050659">
    <property type="entry name" value="Peptidase_M24B"/>
</dbReference>
<keyword evidence="4" id="KW-1185">Reference proteome</keyword>
<dbReference type="SUPFAM" id="SSF55920">
    <property type="entry name" value="Creatinase/aminopeptidase"/>
    <property type="match status" value="1"/>
</dbReference>
<dbReference type="GeneID" id="73292475"/>
<dbReference type="InterPro" id="IPR029149">
    <property type="entry name" value="Creatin/AminoP/Spt16_N"/>
</dbReference>
<dbReference type="EMBL" id="CP100357">
    <property type="protein sequence ID" value="UTF55861.1"/>
    <property type="molecule type" value="Genomic_DNA"/>
</dbReference>
<dbReference type="Pfam" id="PF00557">
    <property type="entry name" value="Peptidase_M24"/>
    <property type="match status" value="1"/>
</dbReference>
<organism evidence="3 4">
    <name type="scientific">Natronosalvus rutilus</name>
    <dbReference type="NCBI Taxonomy" id="2953753"/>
    <lineage>
        <taxon>Archaea</taxon>
        <taxon>Methanobacteriati</taxon>
        <taxon>Methanobacteriota</taxon>
        <taxon>Stenosarchaea group</taxon>
        <taxon>Halobacteria</taxon>
        <taxon>Halobacteriales</taxon>
        <taxon>Natrialbaceae</taxon>
        <taxon>Natronosalvus</taxon>
    </lineage>
</organism>
<dbReference type="SUPFAM" id="SSF53092">
    <property type="entry name" value="Creatinase/prolidase N-terminal domain"/>
    <property type="match status" value="1"/>
</dbReference>
<feature type="domain" description="Peptidase M24" evidence="1">
    <location>
        <begin position="153"/>
        <end position="375"/>
    </location>
</feature>
<dbReference type="KEGG" id="sawl:NGM29_20475"/>
<geneLocation type="plasmid" evidence="3 4">
    <name>unnamed2</name>
</geneLocation>
<dbReference type="RefSeq" id="WP_254161315.1">
    <property type="nucleotide sequence ID" value="NZ_CP100357.1"/>
</dbReference>
<dbReference type="Gene3D" id="3.40.350.10">
    <property type="entry name" value="Creatinase/prolidase N-terminal domain"/>
    <property type="match status" value="1"/>
</dbReference>
<gene>
    <name evidence="3" type="ORF">NGM29_20475</name>
</gene>
<dbReference type="PANTHER" id="PTHR46112:SF2">
    <property type="entry name" value="XAA-PRO AMINOPEPTIDASE P-RELATED"/>
    <property type="match status" value="1"/>
</dbReference>
<dbReference type="InterPro" id="IPR036005">
    <property type="entry name" value="Creatinase/aminopeptidase-like"/>
</dbReference>
<feature type="domain" description="Creatinase N-terminal" evidence="2">
    <location>
        <begin position="8"/>
        <end position="78"/>
    </location>
</feature>
<dbReference type="AlphaFoldDB" id="A0A9E7NE75"/>
<dbReference type="InterPro" id="IPR000994">
    <property type="entry name" value="Pept_M24"/>
</dbReference>
<dbReference type="InterPro" id="IPR000587">
    <property type="entry name" value="Creatinase_N"/>
</dbReference>
<protein>
    <submittedName>
        <fullName evidence="3">Xaa-Pro peptidase family protein</fullName>
    </submittedName>
</protein>
<dbReference type="Proteomes" id="UP001056855">
    <property type="component" value="Plasmid unnamed2"/>
</dbReference>
<accession>A0A9E7NE75</accession>
<keyword evidence="3" id="KW-0614">Plasmid</keyword>
<dbReference type="Gene3D" id="3.90.230.10">
    <property type="entry name" value="Creatinase/methionine aminopeptidase superfamily"/>
    <property type="match status" value="1"/>
</dbReference>
<name>A0A9E7NE75_9EURY</name>